<evidence type="ECO:0000256" key="9">
    <source>
        <dbReference type="SAM" id="MobiDB-lite"/>
    </source>
</evidence>
<dbReference type="GO" id="GO:1990542">
    <property type="term" value="P:mitochondrial transmembrane transport"/>
    <property type="evidence" value="ECO:0007669"/>
    <property type="project" value="TreeGrafter"/>
</dbReference>
<dbReference type="EMBL" id="KI913283">
    <property type="protein sequence ID" value="ETV64636.1"/>
    <property type="molecule type" value="Genomic_DNA"/>
</dbReference>
<evidence type="ECO:0000256" key="3">
    <source>
        <dbReference type="ARBA" id="ARBA00022448"/>
    </source>
</evidence>
<evidence type="ECO:0000313" key="11">
    <source>
        <dbReference type="EMBL" id="ETV64636.1"/>
    </source>
</evidence>
<keyword evidence="6 10" id="KW-1133">Transmembrane helix</keyword>
<comment type="similarity">
    <text evidence="2">Belongs to the sideroflexin family.</text>
</comment>
<comment type="subcellular location">
    <subcellularLocation>
        <location evidence="1">Mitochondrion membrane</location>
        <topology evidence="1">Multi-pass membrane protein</topology>
    </subcellularLocation>
</comment>
<gene>
    <name evidence="11" type="ORF">H257_18496</name>
</gene>
<evidence type="ECO:0000256" key="7">
    <source>
        <dbReference type="ARBA" id="ARBA00023128"/>
    </source>
</evidence>
<dbReference type="Pfam" id="PF03820">
    <property type="entry name" value="SFXNs"/>
    <property type="match status" value="2"/>
</dbReference>
<dbReference type="RefSeq" id="XP_009845869.1">
    <property type="nucleotide sequence ID" value="XM_009847567.1"/>
</dbReference>
<accession>W4FCU1</accession>
<name>W4FCU1_APHAT</name>
<feature type="region of interest" description="Disordered" evidence="9">
    <location>
        <begin position="1"/>
        <end position="21"/>
    </location>
</feature>
<keyword evidence="3" id="KW-0813">Transport</keyword>
<dbReference type="VEuPathDB" id="FungiDB:H257_18496"/>
<dbReference type="GO" id="GO:0005743">
    <property type="term" value="C:mitochondrial inner membrane"/>
    <property type="evidence" value="ECO:0007669"/>
    <property type="project" value="TreeGrafter"/>
</dbReference>
<evidence type="ECO:0000256" key="4">
    <source>
        <dbReference type="ARBA" id="ARBA00022692"/>
    </source>
</evidence>
<dbReference type="OrthoDB" id="6608471at2759"/>
<feature type="transmembrane region" description="Helical" evidence="10">
    <location>
        <begin position="294"/>
        <end position="314"/>
    </location>
</feature>
<evidence type="ECO:0000256" key="8">
    <source>
        <dbReference type="ARBA" id="ARBA00023136"/>
    </source>
</evidence>
<keyword evidence="4 10" id="KW-0812">Transmembrane</keyword>
<sequence length="349" mass="38312">MAVGGGSADGSTEARETKPRFLADPDEATYWQRVKKTWEMLDFRTAFATAADVQAAKSVVWSAKNGAPIADETQYQAALHLTRAVLHPDTGCCNTSIHPIIGLMSNASGDTVLFPLRVSMIVPMNLGLDCGMILASTTRSTIFWQWLNQTYNALHYYANRNATNEDTSNQRIAAYVGATASSVAASLSVRRWAKTHSNPMMLRLAPFAAVAAADILNLVVMRQSEFRRGVNIYDEQGEWVGLSKLCGVYAVSSCIGGRILAAAPILMGPPLIMQLLEARTTLFHGHRRRFRVPATLFLVGLLIQTSVPLTFGLFRQSAQVDTQYIETEFQGRVHANGHLMRTVTYNKGI</sequence>
<dbReference type="PANTHER" id="PTHR11153">
    <property type="entry name" value="SIDEROFLEXIN"/>
    <property type="match status" value="1"/>
</dbReference>
<dbReference type="GeneID" id="20820492"/>
<protein>
    <recommendedName>
        <fullName evidence="12">Sidoreflexin</fullName>
    </recommendedName>
</protein>
<feature type="compositionally biased region" description="Basic and acidic residues" evidence="9">
    <location>
        <begin position="12"/>
        <end position="21"/>
    </location>
</feature>
<evidence type="ECO:0000256" key="6">
    <source>
        <dbReference type="ARBA" id="ARBA00022989"/>
    </source>
</evidence>
<dbReference type="GO" id="GO:0006865">
    <property type="term" value="P:amino acid transport"/>
    <property type="evidence" value="ECO:0007669"/>
    <property type="project" value="UniProtKB-KW"/>
</dbReference>
<keyword evidence="5" id="KW-0029">Amino-acid transport</keyword>
<keyword evidence="8 10" id="KW-0472">Membrane</keyword>
<evidence type="ECO:0008006" key="12">
    <source>
        <dbReference type="Google" id="ProtNLM"/>
    </source>
</evidence>
<proteinExistence type="inferred from homology"/>
<organism evidence="11">
    <name type="scientific">Aphanomyces astaci</name>
    <name type="common">Crayfish plague agent</name>
    <dbReference type="NCBI Taxonomy" id="112090"/>
    <lineage>
        <taxon>Eukaryota</taxon>
        <taxon>Sar</taxon>
        <taxon>Stramenopiles</taxon>
        <taxon>Oomycota</taxon>
        <taxon>Saprolegniomycetes</taxon>
        <taxon>Saprolegniales</taxon>
        <taxon>Verrucalvaceae</taxon>
        <taxon>Aphanomyces</taxon>
    </lineage>
</organism>
<dbReference type="STRING" id="112090.W4FCU1"/>
<evidence type="ECO:0000256" key="1">
    <source>
        <dbReference type="ARBA" id="ARBA00004225"/>
    </source>
</evidence>
<reference evidence="11" key="1">
    <citation type="submission" date="2013-12" db="EMBL/GenBank/DDBJ databases">
        <title>The Genome Sequence of Aphanomyces astaci APO3.</title>
        <authorList>
            <consortium name="The Broad Institute Genomics Platform"/>
            <person name="Russ C."/>
            <person name="Tyler B."/>
            <person name="van West P."/>
            <person name="Dieguez-Uribeondo J."/>
            <person name="Young S.K."/>
            <person name="Zeng Q."/>
            <person name="Gargeya S."/>
            <person name="Fitzgerald M."/>
            <person name="Abouelleil A."/>
            <person name="Alvarado L."/>
            <person name="Chapman S.B."/>
            <person name="Gainer-Dewar J."/>
            <person name="Goldberg J."/>
            <person name="Griggs A."/>
            <person name="Gujja S."/>
            <person name="Hansen M."/>
            <person name="Howarth C."/>
            <person name="Imamovic A."/>
            <person name="Ireland A."/>
            <person name="Larimer J."/>
            <person name="McCowan C."/>
            <person name="Murphy C."/>
            <person name="Pearson M."/>
            <person name="Poon T.W."/>
            <person name="Priest M."/>
            <person name="Roberts A."/>
            <person name="Saif S."/>
            <person name="Shea T."/>
            <person name="Sykes S."/>
            <person name="Wortman J."/>
            <person name="Nusbaum C."/>
            <person name="Birren B."/>
        </authorList>
    </citation>
    <scope>NUCLEOTIDE SEQUENCE [LARGE SCALE GENOMIC DNA]</scope>
    <source>
        <strain evidence="11">APO3</strain>
    </source>
</reference>
<dbReference type="AlphaFoldDB" id="W4FCU1"/>
<keyword evidence="7" id="KW-0496">Mitochondrion</keyword>
<dbReference type="GO" id="GO:0015075">
    <property type="term" value="F:monoatomic ion transmembrane transporter activity"/>
    <property type="evidence" value="ECO:0007669"/>
    <property type="project" value="InterPro"/>
</dbReference>
<dbReference type="PANTHER" id="PTHR11153:SF37">
    <property type="entry name" value="SIDOREFLEXIN"/>
    <property type="match status" value="1"/>
</dbReference>
<evidence type="ECO:0000256" key="2">
    <source>
        <dbReference type="ARBA" id="ARBA00005974"/>
    </source>
</evidence>
<evidence type="ECO:0000256" key="10">
    <source>
        <dbReference type="SAM" id="Phobius"/>
    </source>
</evidence>
<evidence type="ECO:0000256" key="5">
    <source>
        <dbReference type="ARBA" id="ARBA00022970"/>
    </source>
</evidence>
<dbReference type="InterPro" id="IPR004686">
    <property type="entry name" value="Mtc"/>
</dbReference>